<keyword evidence="2" id="KW-1185">Reference proteome</keyword>
<dbReference type="InterPro" id="IPR010985">
    <property type="entry name" value="Ribbon_hlx_hlx"/>
</dbReference>
<dbReference type="Proteomes" id="UP000078543">
    <property type="component" value="Unassembled WGS sequence"/>
</dbReference>
<comment type="caution">
    <text evidence="1">The sequence shown here is derived from an EMBL/GenBank/DDBJ whole genome shotgun (WGS) entry which is preliminary data.</text>
</comment>
<dbReference type="OrthoDB" id="7360767at2"/>
<dbReference type="RefSeq" id="WP_068502432.1">
    <property type="nucleotide sequence ID" value="NZ_LWQU01000155.1"/>
</dbReference>
<dbReference type="AlphaFoldDB" id="A0A178MJE0"/>
<dbReference type="SUPFAM" id="SSF47598">
    <property type="entry name" value="Ribbon-helix-helix"/>
    <property type="match status" value="1"/>
</dbReference>
<evidence type="ECO:0000313" key="1">
    <source>
        <dbReference type="EMBL" id="OAN48780.1"/>
    </source>
</evidence>
<sequence length="64" mass="7120">MTTLTLPPELADRLNVVARRLRRAPDECALAAIRTFVEDCEDNARLAAGLNPDGIARPPEDFWD</sequence>
<name>A0A178MJE0_9PROT</name>
<organism evidence="1 2">
    <name type="scientific">Magnetospirillum moscoviense</name>
    <dbReference type="NCBI Taxonomy" id="1437059"/>
    <lineage>
        <taxon>Bacteria</taxon>
        <taxon>Pseudomonadati</taxon>
        <taxon>Pseudomonadota</taxon>
        <taxon>Alphaproteobacteria</taxon>
        <taxon>Rhodospirillales</taxon>
        <taxon>Rhodospirillaceae</taxon>
        <taxon>Magnetospirillum</taxon>
    </lineage>
</organism>
<dbReference type="STRING" id="1437059.A6A05_14475"/>
<dbReference type="EMBL" id="LWQU01000155">
    <property type="protein sequence ID" value="OAN48780.1"/>
    <property type="molecule type" value="Genomic_DNA"/>
</dbReference>
<dbReference type="GO" id="GO:0006355">
    <property type="term" value="P:regulation of DNA-templated transcription"/>
    <property type="evidence" value="ECO:0007669"/>
    <property type="project" value="InterPro"/>
</dbReference>
<proteinExistence type="predicted"/>
<gene>
    <name evidence="1" type="ORF">A6A05_14475</name>
</gene>
<evidence type="ECO:0000313" key="2">
    <source>
        <dbReference type="Proteomes" id="UP000078543"/>
    </source>
</evidence>
<reference evidence="1 2" key="1">
    <citation type="submission" date="2016-04" db="EMBL/GenBank/DDBJ databases">
        <title>Draft genome sequence of freshwater magnetotactic bacteria Magnetospirillum marisnigri SP-1 and Magnetospirillum moscoviense BB-1.</title>
        <authorList>
            <person name="Koziaeva V."/>
            <person name="Dziuba M.V."/>
            <person name="Ivanov T.M."/>
            <person name="Kuznetsov B."/>
            <person name="Grouzdev D.S."/>
        </authorList>
    </citation>
    <scope>NUCLEOTIDE SEQUENCE [LARGE SCALE GENOMIC DNA]</scope>
    <source>
        <strain evidence="1 2">BB-1</strain>
    </source>
</reference>
<accession>A0A178MJE0</accession>
<protein>
    <submittedName>
        <fullName evidence="1">Uncharacterized protein</fullName>
    </submittedName>
</protein>